<evidence type="ECO:0000259" key="9">
    <source>
        <dbReference type="PROSITE" id="PS50940"/>
    </source>
</evidence>
<dbReference type="SUPFAM" id="SSF54556">
    <property type="entry name" value="Chitinase insertion domain"/>
    <property type="match status" value="1"/>
</dbReference>
<feature type="region of interest" description="Disordered" evidence="7">
    <location>
        <begin position="720"/>
        <end position="782"/>
    </location>
</feature>
<dbReference type="InterPro" id="IPR029070">
    <property type="entry name" value="Chitinase_insertion_sf"/>
</dbReference>
<evidence type="ECO:0000259" key="10">
    <source>
        <dbReference type="PROSITE" id="PS51910"/>
    </source>
</evidence>
<feature type="region of interest" description="Disordered" evidence="7">
    <location>
        <begin position="1169"/>
        <end position="1198"/>
    </location>
</feature>
<keyword evidence="8" id="KW-0812">Transmembrane</keyword>
<dbReference type="InterPro" id="IPR050314">
    <property type="entry name" value="Glycosyl_Hydrlase_18"/>
</dbReference>
<feature type="region of interest" description="Disordered" evidence="7">
    <location>
        <begin position="640"/>
        <end position="663"/>
    </location>
</feature>
<dbReference type="Gene3D" id="3.20.20.80">
    <property type="entry name" value="Glycosidases"/>
    <property type="match status" value="1"/>
</dbReference>
<evidence type="ECO:0000256" key="7">
    <source>
        <dbReference type="SAM" id="MobiDB-lite"/>
    </source>
</evidence>
<reference evidence="11 12" key="2">
    <citation type="journal article" date="2022" name="Mol. Biol. Evol.">
        <title>Comparative Genomics Reveals Insights into the Divergent Evolution of Astigmatic Mites and Household Pest Adaptations.</title>
        <authorList>
            <person name="Xiong Q."/>
            <person name="Wan A.T."/>
            <person name="Liu X."/>
            <person name="Fung C.S."/>
            <person name="Xiao X."/>
            <person name="Malainual N."/>
            <person name="Hou J."/>
            <person name="Wang L."/>
            <person name="Wang M."/>
            <person name="Yang K.Y."/>
            <person name="Cui Y."/>
            <person name="Leung E.L."/>
            <person name="Nong W."/>
            <person name="Shin S.K."/>
            <person name="Au S.W."/>
            <person name="Jeong K.Y."/>
            <person name="Chew F.T."/>
            <person name="Hui J.H."/>
            <person name="Leung T.F."/>
            <person name="Tungtrongchitr A."/>
            <person name="Zhong N."/>
            <person name="Liu Z."/>
            <person name="Tsui S.K."/>
        </authorList>
    </citation>
    <scope>NUCLEOTIDE SEQUENCE [LARGE SCALE GENOMIC DNA]</scope>
    <source>
        <strain evidence="11">Derp</strain>
    </source>
</reference>
<reference evidence="11 12" key="1">
    <citation type="journal article" date="2018" name="J. Allergy Clin. Immunol.">
        <title>High-quality assembly of Dermatophagoides pteronyssinus genome and transcriptome reveals a wide range of novel allergens.</title>
        <authorList>
            <person name="Liu X.Y."/>
            <person name="Yang K.Y."/>
            <person name="Wang M.Q."/>
            <person name="Kwok J.S."/>
            <person name="Zeng X."/>
            <person name="Yang Z."/>
            <person name="Xiao X.J."/>
            <person name="Lau C.P."/>
            <person name="Li Y."/>
            <person name="Huang Z.M."/>
            <person name="Ba J.G."/>
            <person name="Yim A.K."/>
            <person name="Ouyang C.Y."/>
            <person name="Ngai S.M."/>
            <person name="Chan T.F."/>
            <person name="Leung E.L."/>
            <person name="Liu L."/>
            <person name="Liu Z.G."/>
            <person name="Tsui S.K."/>
        </authorList>
    </citation>
    <scope>NUCLEOTIDE SEQUENCE [LARGE SCALE GENOMIC DNA]</scope>
    <source>
        <strain evidence="11">Derp</strain>
    </source>
</reference>
<dbReference type="PROSITE" id="PS51910">
    <property type="entry name" value="GH18_2"/>
    <property type="match status" value="1"/>
</dbReference>
<dbReference type="SUPFAM" id="SSF51445">
    <property type="entry name" value="(Trans)glycosidases"/>
    <property type="match status" value="1"/>
</dbReference>
<dbReference type="CDD" id="cd02872">
    <property type="entry name" value="GH18_chitolectin_chitotriosidase"/>
    <property type="match status" value="1"/>
</dbReference>
<dbReference type="InterPro" id="IPR002557">
    <property type="entry name" value="Chitin-bd_dom"/>
</dbReference>
<comment type="caution">
    <text evidence="11">The sequence shown here is derived from an EMBL/GenBank/DDBJ whole genome shotgun (WGS) entry which is preliminary data.</text>
</comment>
<feature type="compositionally biased region" description="Low complexity" evidence="7">
    <location>
        <begin position="461"/>
        <end position="473"/>
    </location>
</feature>
<evidence type="ECO:0000256" key="2">
    <source>
        <dbReference type="ARBA" id="ARBA00022669"/>
    </source>
</evidence>
<dbReference type="PROSITE" id="PS01095">
    <property type="entry name" value="GH18_1"/>
    <property type="match status" value="1"/>
</dbReference>
<name>A0ABQ8JBL2_DERPT</name>
<evidence type="ECO:0000256" key="5">
    <source>
        <dbReference type="ARBA" id="ARBA00023295"/>
    </source>
</evidence>
<comment type="similarity">
    <text evidence="1">Belongs to the glycosyl hydrolase 18 family. Chitinase class II subfamily.</text>
</comment>
<feature type="region of interest" description="Disordered" evidence="7">
    <location>
        <begin position="961"/>
        <end position="1038"/>
    </location>
</feature>
<feature type="region of interest" description="Disordered" evidence="7">
    <location>
        <begin position="456"/>
        <end position="532"/>
    </location>
</feature>
<feature type="compositionally biased region" description="Low complexity" evidence="7">
    <location>
        <begin position="1013"/>
        <end position="1026"/>
    </location>
</feature>
<gene>
    <name evidence="11" type="primary">Cht6</name>
    <name evidence="11" type="ORF">DERP_001616</name>
</gene>
<dbReference type="Pfam" id="PF01607">
    <property type="entry name" value="CBM_14"/>
    <property type="match status" value="2"/>
</dbReference>
<dbReference type="Gene3D" id="2.170.140.10">
    <property type="entry name" value="Chitin binding domain"/>
    <property type="match status" value="2"/>
</dbReference>
<feature type="compositionally biased region" description="Polar residues" evidence="7">
    <location>
        <begin position="961"/>
        <end position="976"/>
    </location>
</feature>
<evidence type="ECO:0000313" key="12">
    <source>
        <dbReference type="Proteomes" id="UP000887458"/>
    </source>
</evidence>
<evidence type="ECO:0000256" key="6">
    <source>
        <dbReference type="RuleBase" id="RU000489"/>
    </source>
</evidence>
<evidence type="ECO:0000313" key="11">
    <source>
        <dbReference type="EMBL" id="KAH9419785.1"/>
    </source>
</evidence>
<keyword evidence="12" id="KW-1185">Reference proteome</keyword>
<evidence type="ECO:0000256" key="1">
    <source>
        <dbReference type="ARBA" id="ARBA00009121"/>
    </source>
</evidence>
<evidence type="ECO:0000256" key="8">
    <source>
        <dbReference type="SAM" id="Phobius"/>
    </source>
</evidence>
<feature type="compositionally biased region" description="Low complexity" evidence="7">
    <location>
        <begin position="1178"/>
        <end position="1198"/>
    </location>
</feature>
<dbReference type="PROSITE" id="PS50940">
    <property type="entry name" value="CHIT_BIND_II"/>
    <property type="match status" value="2"/>
</dbReference>
<proteinExistence type="inferred from homology"/>
<keyword evidence="8" id="KW-1133">Transmembrane helix</keyword>
<dbReference type="InterPro" id="IPR001579">
    <property type="entry name" value="Glyco_hydro_18_chit_AS"/>
</dbReference>
<dbReference type="InterPro" id="IPR036508">
    <property type="entry name" value="Chitin-bd_dom_sf"/>
</dbReference>
<dbReference type="Gene3D" id="3.10.50.10">
    <property type="match status" value="1"/>
</dbReference>
<feature type="domain" description="GH18" evidence="10">
    <location>
        <begin position="77"/>
        <end position="452"/>
    </location>
</feature>
<keyword evidence="3 6" id="KW-0378">Hydrolase</keyword>
<protein>
    <submittedName>
        <fullName evidence="11">Cht6p</fullName>
    </submittedName>
</protein>
<feature type="domain" description="Chitin-binding type-2" evidence="9">
    <location>
        <begin position="556"/>
        <end position="617"/>
    </location>
</feature>
<dbReference type="InterPro" id="IPR011583">
    <property type="entry name" value="Chitinase_II/V-like_cat"/>
</dbReference>
<dbReference type="Proteomes" id="UP000887458">
    <property type="component" value="Unassembled WGS sequence"/>
</dbReference>
<evidence type="ECO:0000256" key="3">
    <source>
        <dbReference type="ARBA" id="ARBA00022801"/>
    </source>
</evidence>
<keyword evidence="5 6" id="KW-0326">Glycosidase</keyword>
<dbReference type="EMBL" id="NJHN03000054">
    <property type="protein sequence ID" value="KAH9419785.1"/>
    <property type="molecule type" value="Genomic_DNA"/>
</dbReference>
<feature type="domain" description="Chitin-binding type-2" evidence="9">
    <location>
        <begin position="1225"/>
        <end position="1286"/>
    </location>
</feature>
<feature type="compositionally biased region" description="Polar residues" evidence="7">
    <location>
        <begin position="754"/>
        <end position="763"/>
    </location>
</feature>
<dbReference type="SMART" id="SM00494">
    <property type="entry name" value="ChtBD2"/>
    <property type="match status" value="2"/>
</dbReference>
<keyword evidence="2" id="KW-0147">Chitin-binding</keyword>
<keyword evidence="4" id="KW-1015">Disulfide bond</keyword>
<feature type="transmembrane region" description="Helical" evidence="8">
    <location>
        <begin position="7"/>
        <end position="28"/>
    </location>
</feature>
<dbReference type="PANTHER" id="PTHR11177">
    <property type="entry name" value="CHITINASE"/>
    <property type="match status" value="1"/>
</dbReference>
<dbReference type="SMART" id="SM00636">
    <property type="entry name" value="Glyco_18"/>
    <property type="match status" value="1"/>
</dbReference>
<feature type="region of interest" description="Disordered" evidence="7">
    <location>
        <begin position="1132"/>
        <end position="1155"/>
    </location>
</feature>
<evidence type="ECO:0000256" key="4">
    <source>
        <dbReference type="ARBA" id="ARBA00023157"/>
    </source>
</evidence>
<dbReference type="InterPro" id="IPR001223">
    <property type="entry name" value="Glyco_hydro18_cat"/>
</dbReference>
<dbReference type="InterPro" id="IPR017853">
    <property type="entry name" value="GH"/>
</dbReference>
<sequence>MNTLQSSSTISIIIVLVIFINIQLLLAIKDEQQQPRTESANDFGLNASSLALSNHDINNNVLHNITKRSSNDQQENVKLICYYSNWAIYRPGVARFTPQNINPFLCTHLIYAFAGLSSKYELKAFDPYNDINQGNYKKFVGLKKYNNQLKTMIAIGGWNEGSKRFSKLVANNDLRSNFIKSVLKFLREHNFDGIDFDWEYPAFREGSAPEDKEGYAKLIRELRFAFNNEKLSTGKERLLLSVAVPAGQDYIDQGFDVPVISQYADFLNVLSYDYHTSFDPETDHHAPLKSKPDFIDEEASKLNAEWTINYYIRLGAPREKLILGIPTYGRSFTLADESNNGINALAEGPGEPGPSTREKGYLAFYEICQKVEDDDWQLHRPYPHIEGPYAVKGKQWVAFDDIEIIQDKAKFIIDQRLGGAMVWTLDNDDFRGNCYGEQNPLISSLRSSLINPLLQVSPAASRDSTSSTRPLSSTRDDNLTRNRSRPPNFGLSEAGLNALNVNTRRNQRRKQYYGTSSTSTTTTTTTTTTTQAPTTTALALSYTTPEPPTTPDPGIEFHCEDEGFFTNPKDCRKYFWCLDSGPANLGIVAHSFTCPSGLYFNSKTEACDYQENVSCRNKKDKSSTTTKRPRIRPKIATTSSPITTTTTTTTTTLPPPTTTTQQPITSLSYRQDNDEKMMMDTMRKFNDAAKNGNHDELIQLANLIKALGGIEKLEAILKGSNTGSNDKRKPLNSEQDDESPSNFFAYVTPKRTQELMTTTQAPSRNDRSKPIRQRRPQFFDSETILTTTTVSTTPAPQTTASLFSYYEKPKSNNNRNNNNLEAESIDNFVKKSNAKPFEFNYNQPEGRNTMMNAFNDMQNSRRLISEENKQTFSNESSSSAVIIDPNTRQIYRIPYKLNNLDNNRASDIIDNNLIARQKDPSMTRRIRLPHPNTMHQFSPAVLIPDKAGVVYEDEFFFDHQSSSANRMSGPSSQTHPEQFLPPGSELPLSAYLRQFQPPPPPYQLPNNDIGHRSQSSSSSTSSSQSQHPHQRRKPQNHFNIPLQQENPINLLINTPPRSPEDNKLPFNVLNTTPSPLTTTSSTVPKFTNYNTLPPEFDISPFTSTSSLYNPIQANNFQKNRLSDLLDSLTSTLSSSNPTTPMPTTLITNNDPIIHSMGPRRRIARPRRPLPGIQHHHQSPTTSLQTTTPKTSTTTTTTTTTTRRPYIAPAIDTFNGPSVFSNTDNSLGCSKRGVFAHPESCGMFVVCAPAGRNKKGFRTLTHHCPAEQVFVEEVGRCRPGNKDRCEVYH</sequence>
<accession>A0ABQ8JBL2</accession>
<dbReference type="PANTHER" id="PTHR11177:SF399">
    <property type="entry name" value="CHITINASE 6, ISOFORM C"/>
    <property type="match status" value="1"/>
</dbReference>
<keyword evidence="8" id="KW-0472">Membrane</keyword>
<feature type="compositionally biased region" description="Low complexity" evidence="7">
    <location>
        <begin position="1132"/>
        <end position="1145"/>
    </location>
</feature>
<dbReference type="SUPFAM" id="SSF57625">
    <property type="entry name" value="Invertebrate chitin-binding proteins"/>
    <property type="match status" value="2"/>
</dbReference>
<dbReference type="Pfam" id="PF00704">
    <property type="entry name" value="Glyco_hydro_18"/>
    <property type="match status" value="1"/>
</dbReference>
<feature type="compositionally biased region" description="Low complexity" evidence="7">
    <location>
        <begin position="515"/>
        <end position="532"/>
    </location>
</feature>
<organism evidence="11 12">
    <name type="scientific">Dermatophagoides pteronyssinus</name>
    <name type="common">European house dust mite</name>
    <dbReference type="NCBI Taxonomy" id="6956"/>
    <lineage>
        <taxon>Eukaryota</taxon>
        <taxon>Metazoa</taxon>
        <taxon>Ecdysozoa</taxon>
        <taxon>Arthropoda</taxon>
        <taxon>Chelicerata</taxon>
        <taxon>Arachnida</taxon>
        <taxon>Acari</taxon>
        <taxon>Acariformes</taxon>
        <taxon>Sarcoptiformes</taxon>
        <taxon>Astigmata</taxon>
        <taxon>Psoroptidia</taxon>
        <taxon>Analgoidea</taxon>
        <taxon>Pyroglyphidae</taxon>
        <taxon>Dermatophagoidinae</taxon>
        <taxon>Dermatophagoides</taxon>
    </lineage>
</organism>